<dbReference type="SUPFAM" id="SSF47413">
    <property type="entry name" value="lambda repressor-like DNA-binding domains"/>
    <property type="match status" value="1"/>
</dbReference>
<proteinExistence type="predicted"/>
<dbReference type="PROSITE" id="PS50943">
    <property type="entry name" value="HTH_CROC1"/>
    <property type="match status" value="1"/>
</dbReference>
<accession>A0A1M6VSW1</accession>
<dbReference type="RefSeq" id="WP_073292209.1">
    <property type="nucleotide sequence ID" value="NZ_FRAV01000008.1"/>
</dbReference>
<feature type="domain" description="HTH cro/C1-type" evidence="1">
    <location>
        <begin position="15"/>
        <end position="70"/>
    </location>
</feature>
<dbReference type="InterPro" id="IPR001387">
    <property type="entry name" value="Cro/C1-type_HTH"/>
</dbReference>
<reference evidence="3" key="1">
    <citation type="submission" date="2016-11" db="EMBL/GenBank/DDBJ databases">
        <authorList>
            <person name="Varghese N."/>
            <person name="Submissions S."/>
        </authorList>
    </citation>
    <scope>NUCLEOTIDE SEQUENCE [LARGE SCALE GENOMIC DNA]</scope>
    <source>
        <strain evidence="3">DSM 26899</strain>
    </source>
</reference>
<keyword evidence="3" id="KW-1185">Reference proteome</keyword>
<dbReference type="STRING" id="1302687.SAMN05444267_1008135"/>
<protein>
    <submittedName>
        <fullName evidence="2">Helix-turn-helix</fullName>
    </submittedName>
</protein>
<dbReference type="Pfam" id="PF01381">
    <property type="entry name" value="HTH_3"/>
    <property type="match status" value="1"/>
</dbReference>
<organism evidence="2 3">
    <name type="scientific">Chryseobacterium polytrichastri</name>
    <dbReference type="NCBI Taxonomy" id="1302687"/>
    <lineage>
        <taxon>Bacteria</taxon>
        <taxon>Pseudomonadati</taxon>
        <taxon>Bacteroidota</taxon>
        <taxon>Flavobacteriia</taxon>
        <taxon>Flavobacteriales</taxon>
        <taxon>Weeksellaceae</taxon>
        <taxon>Chryseobacterium group</taxon>
        <taxon>Chryseobacterium</taxon>
    </lineage>
</organism>
<gene>
    <name evidence="2" type="ORF">SAMN05444267_1008135</name>
</gene>
<name>A0A1M6VSW1_9FLAO</name>
<evidence type="ECO:0000313" key="2">
    <source>
        <dbReference type="EMBL" id="SHK84612.1"/>
    </source>
</evidence>
<dbReference type="CDD" id="cd00093">
    <property type="entry name" value="HTH_XRE"/>
    <property type="match status" value="1"/>
</dbReference>
<evidence type="ECO:0000313" key="3">
    <source>
        <dbReference type="Proteomes" id="UP000184364"/>
    </source>
</evidence>
<evidence type="ECO:0000259" key="1">
    <source>
        <dbReference type="PROSITE" id="PS50943"/>
    </source>
</evidence>
<dbReference type="OrthoDB" id="680346at2"/>
<dbReference type="InterPro" id="IPR010982">
    <property type="entry name" value="Lambda_DNA-bd_dom_sf"/>
</dbReference>
<dbReference type="GO" id="GO:0003677">
    <property type="term" value="F:DNA binding"/>
    <property type="evidence" value="ECO:0007669"/>
    <property type="project" value="InterPro"/>
</dbReference>
<sequence length="87" mass="10076">MDEKELELIRFGLHIRKLRIDKDLSQDDVVNNSNKLTKSTVSDVENGKRNLAFTTLLDLARGLLEEPEILLKYDHNKKIDLNNIEKS</sequence>
<dbReference type="Gene3D" id="1.10.260.40">
    <property type="entry name" value="lambda repressor-like DNA-binding domains"/>
    <property type="match status" value="1"/>
</dbReference>
<dbReference type="SMART" id="SM00530">
    <property type="entry name" value="HTH_XRE"/>
    <property type="match status" value="1"/>
</dbReference>
<dbReference type="AlphaFoldDB" id="A0A1M6VSW1"/>
<dbReference type="Proteomes" id="UP000184364">
    <property type="component" value="Unassembled WGS sequence"/>
</dbReference>
<dbReference type="EMBL" id="FRAV01000008">
    <property type="protein sequence ID" value="SHK84612.1"/>
    <property type="molecule type" value="Genomic_DNA"/>
</dbReference>